<protein>
    <submittedName>
        <fullName evidence="1">Uncharacterized protein</fullName>
    </submittedName>
</protein>
<dbReference type="EMBL" id="CAJOBP010061773">
    <property type="protein sequence ID" value="CAF4853763.1"/>
    <property type="molecule type" value="Genomic_DNA"/>
</dbReference>
<proteinExistence type="predicted"/>
<organism evidence="1 2">
    <name type="scientific">Rotaria socialis</name>
    <dbReference type="NCBI Taxonomy" id="392032"/>
    <lineage>
        <taxon>Eukaryota</taxon>
        <taxon>Metazoa</taxon>
        <taxon>Spiralia</taxon>
        <taxon>Gnathifera</taxon>
        <taxon>Rotifera</taxon>
        <taxon>Eurotatoria</taxon>
        <taxon>Bdelloidea</taxon>
        <taxon>Philodinida</taxon>
        <taxon>Philodinidae</taxon>
        <taxon>Rotaria</taxon>
    </lineage>
</organism>
<accession>A0A821S6T3</accession>
<dbReference type="AlphaFoldDB" id="A0A821S6T3"/>
<evidence type="ECO:0000313" key="2">
    <source>
        <dbReference type="Proteomes" id="UP000663873"/>
    </source>
</evidence>
<reference evidence="1" key="1">
    <citation type="submission" date="2021-02" db="EMBL/GenBank/DDBJ databases">
        <authorList>
            <person name="Nowell W R."/>
        </authorList>
    </citation>
    <scope>NUCLEOTIDE SEQUENCE</scope>
</reference>
<dbReference type="Proteomes" id="UP000663873">
    <property type="component" value="Unassembled WGS sequence"/>
</dbReference>
<evidence type="ECO:0000313" key="1">
    <source>
        <dbReference type="EMBL" id="CAF4853763.1"/>
    </source>
</evidence>
<sequence length="73" mass="7886">MTTASTPSTGSLAMTCIELGCVVRSIHRPQSITNATETITTTPSTDEDHVFMHDVKRLEVLTDANNCALTFDS</sequence>
<gene>
    <name evidence="1" type="ORF">UJA718_LOCUS43583</name>
</gene>
<keyword evidence="2" id="KW-1185">Reference proteome</keyword>
<feature type="non-terminal residue" evidence="1">
    <location>
        <position position="73"/>
    </location>
</feature>
<name>A0A821S6T3_9BILA</name>
<comment type="caution">
    <text evidence="1">The sequence shown here is derived from an EMBL/GenBank/DDBJ whole genome shotgun (WGS) entry which is preliminary data.</text>
</comment>